<protein>
    <submittedName>
        <fullName evidence="2">Uncharacterized protein</fullName>
    </submittedName>
</protein>
<evidence type="ECO:0000313" key="2">
    <source>
        <dbReference type="EMBL" id="CAI8617789.1"/>
    </source>
</evidence>
<organism evidence="2 3">
    <name type="scientific">Vicia faba</name>
    <name type="common">Broad bean</name>
    <name type="synonym">Faba vulgaris</name>
    <dbReference type="NCBI Taxonomy" id="3906"/>
    <lineage>
        <taxon>Eukaryota</taxon>
        <taxon>Viridiplantae</taxon>
        <taxon>Streptophyta</taxon>
        <taxon>Embryophyta</taxon>
        <taxon>Tracheophyta</taxon>
        <taxon>Spermatophyta</taxon>
        <taxon>Magnoliopsida</taxon>
        <taxon>eudicotyledons</taxon>
        <taxon>Gunneridae</taxon>
        <taxon>Pentapetalae</taxon>
        <taxon>rosids</taxon>
        <taxon>fabids</taxon>
        <taxon>Fabales</taxon>
        <taxon>Fabaceae</taxon>
        <taxon>Papilionoideae</taxon>
        <taxon>50 kb inversion clade</taxon>
        <taxon>NPAAA clade</taxon>
        <taxon>Hologalegina</taxon>
        <taxon>IRL clade</taxon>
        <taxon>Fabeae</taxon>
        <taxon>Vicia</taxon>
    </lineage>
</organism>
<evidence type="ECO:0000313" key="3">
    <source>
        <dbReference type="Proteomes" id="UP001157006"/>
    </source>
</evidence>
<proteinExistence type="predicted"/>
<dbReference type="AlphaFoldDB" id="A0AAV1B541"/>
<sequence length="155" mass="17717">MVYVFPNPSQHIINTLICVEFVSINRSCQVVHHRSGHSRQTQTVAGRRGRAPFGALNNKSEVNEVSGGGGSSDGYECSIVDFTEEEVDALLDEKMKKRIHRDTKKEMENKTDLIKRLKQCVMWSKGKKENFQTILNRLRRNAVILVSWLDERRGS</sequence>
<dbReference type="Proteomes" id="UP001157006">
    <property type="component" value="Chromosome 6"/>
</dbReference>
<feature type="region of interest" description="Disordered" evidence="1">
    <location>
        <begin position="38"/>
        <end position="69"/>
    </location>
</feature>
<dbReference type="EMBL" id="OX451741">
    <property type="protein sequence ID" value="CAI8617789.1"/>
    <property type="molecule type" value="Genomic_DNA"/>
</dbReference>
<evidence type="ECO:0000256" key="1">
    <source>
        <dbReference type="SAM" id="MobiDB-lite"/>
    </source>
</evidence>
<reference evidence="2 3" key="1">
    <citation type="submission" date="2023-01" db="EMBL/GenBank/DDBJ databases">
        <authorList>
            <person name="Kreplak J."/>
        </authorList>
    </citation>
    <scope>NUCLEOTIDE SEQUENCE [LARGE SCALE GENOMIC DNA]</scope>
</reference>
<accession>A0AAV1B541</accession>
<name>A0AAV1B541_VICFA</name>
<keyword evidence="3" id="KW-1185">Reference proteome</keyword>
<gene>
    <name evidence="2" type="ORF">VFH_VI093000</name>
</gene>